<keyword evidence="4" id="KW-1185">Reference proteome</keyword>
<protein>
    <recommendedName>
        <fullName evidence="2">CAAX prenyl protease 2/Lysostaphin resistance protein A-like domain-containing protein</fullName>
    </recommendedName>
</protein>
<evidence type="ECO:0000313" key="3">
    <source>
        <dbReference type="EMBL" id="GEC27948.1"/>
    </source>
</evidence>
<feature type="domain" description="CAAX prenyl protease 2/Lysostaphin resistance protein A-like" evidence="2">
    <location>
        <begin position="157"/>
        <end position="252"/>
    </location>
</feature>
<dbReference type="Pfam" id="PF02517">
    <property type="entry name" value="Rce1-like"/>
    <property type="match status" value="1"/>
</dbReference>
<reference evidence="3 4" key="1">
    <citation type="submission" date="2019-06" db="EMBL/GenBank/DDBJ databases">
        <title>Whole genome shotgun sequence of Pseudonocardia saturnea NBRC 14499.</title>
        <authorList>
            <person name="Hosoyama A."/>
            <person name="Uohara A."/>
            <person name="Ohji S."/>
            <person name="Ichikawa N."/>
        </authorList>
    </citation>
    <scope>NUCLEOTIDE SEQUENCE [LARGE SCALE GENOMIC DNA]</scope>
    <source>
        <strain evidence="3 4">NBRC 14499</strain>
    </source>
</reference>
<feature type="transmembrane region" description="Helical" evidence="1">
    <location>
        <begin position="54"/>
        <end position="73"/>
    </location>
</feature>
<sequence>MLAVVGAGICLVTLIAGPAAFTAAGGPALLSGLLAVAVLAPLALFAARGRPGAGRALVVAGGLVVLTHVVHTLPRVGVFAGLDWNWQGKTLELLWLAVLLLVLHRWARTAAGLRRPEPGTLGPALRLIVGWFLVVACLVAFSLADFGPVDGERMLFDVAHPNLVEELLWRGVLLAVLDRALGAPWRFFGARVGWGLVLTSVGFGLGHGLLVTGEGLLFDPAAIVLTGFAGLLLGWVRAYTGSVWLAYLAHCAPEVGIAAGELLRS</sequence>
<evidence type="ECO:0000313" key="4">
    <source>
        <dbReference type="Proteomes" id="UP000320693"/>
    </source>
</evidence>
<proteinExistence type="predicted"/>
<feature type="transmembrane region" description="Helical" evidence="1">
    <location>
        <begin position="192"/>
        <end position="210"/>
    </location>
</feature>
<dbReference type="InterPro" id="IPR003675">
    <property type="entry name" value="Rce1/LyrA-like_dom"/>
</dbReference>
<evidence type="ECO:0000256" key="1">
    <source>
        <dbReference type="SAM" id="Phobius"/>
    </source>
</evidence>
<name>A0ABQ0S4U9_9PSEU</name>
<dbReference type="Proteomes" id="UP000320693">
    <property type="component" value="Unassembled WGS sequence"/>
</dbReference>
<keyword evidence="1" id="KW-0812">Transmembrane</keyword>
<feature type="transmembrane region" description="Helical" evidence="1">
    <location>
        <begin position="125"/>
        <end position="147"/>
    </location>
</feature>
<keyword evidence="1" id="KW-0472">Membrane</keyword>
<dbReference type="EMBL" id="BJNH01000066">
    <property type="protein sequence ID" value="GEC27948.1"/>
    <property type="molecule type" value="Genomic_DNA"/>
</dbReference>
<organism evidence="3 4">
    <name type="scientific">Pseudonocardia saturnea</name>
    <dbReference type="NCBI Taxonomy" id="33909"/>
    <lineage>
        <taxon>Bacteria</taxon>
        <taxon>Bacillati</taxon>
        <taxon>Actinomycetota</taxon>
        <taxon>Actinomycetes</taxon>
        <taxon>Pseudonocardiales</taxon>
        <taxon>Pseudonocardiaceae</taxon>
        <taxon>Pseudonocardia</taxon>
    </lineage>
</organism>
<comment type="caution">
    <text evidence="3">The sequence shown here is derived from an EMBL/GenBank/DDBJ whole genome shotgun (WGS) entry which is preliminary data.</text>
</comment>
<feature type="transmembrane region" description="Helical" evidence="1">
    <location>
        <begin position="28"/>
        <end position="47"/>
    </location>
</feature>
<accession>A0ABQ0S4U9</accession>
<keyword evidence="1" id="KW-1133">Transmembrane helix</keyword>
<feature type="transmembrane region" description="Helical" evidence="1">
    <location>
        <begin position="93"/>
        <end position="113"/>
    </location>
</feature>
<gene>
    <name evidence="3" type="ORF">PSA01_49770</name>
</gene>
<evidence type="ECO:0000259" key="2">
    <source>
        <dbReference type="Pfam" id="PF02517"/>
    </source>
</evidence>
<feature type="transmembrane region" description="Helical" evidence="1">
    <location>
        <begin position="216"/>
        <end position="236"/>
    </location>
</feature>